<dbReference type="HOGENOM" id="CLU_068719_0_0_1"/>
<dbReference type="GO" id="GO:0032543">
    <property type="term" value="P:mitochondrial translation"/>
    <property type="evidence" value="ECO:0007669"/>
    <property type="project" value="TreeGrafter"/>
</dbReference>
<gene>
    <name evidence="2" type="ORF">SCLCIDRAFT_506214</name>
</gene>
<dbReference type="PANTHER" id="PTHR28158">
    <property type="entry name" value="37S RIBOSOMAL PROTEIN S35, MITOCHONDRIAL"/>
    <property type="match status" value="1"/>
</dbReference>
<accession>A0A0C3EPQ3</accession>
<feature type="compositionally biased region" description="Basic and acidic residues" evidence="1">
    <location>
        <begin position="243"/>
        <end position="260"/>
    </location>
</feature>
<sequence>MFPFCLRLVQRSLARPRRCVRTFSLSSTCFLRRHRSNSPVANHEQDGDLGDLLSAELPEFSDKNLEAFLEEEEEEVAEERVPSAYRPNMRFSDWLQEVAPGFREPQPRNWLGGEVPYPLNPSFKPPPPLSNALRTQIYQLYMSDPETNSVRALSSRHNVSIQRLDAILRLKGLEEAWKKAMLIDFLQGRSLQTGFTQGMEWLLAVPEPQAMKELASDELDKPLQYYHTSQKEVENQDPSRTNPRYDLEEADRQGETEGTNDKARFRYQRMFWENIAEGEEPVMPAILEAARSSSRPVKLRPKVTLVEPRTGRPAIKFIDVGNAFFDEHEQARRDKEGARRALLRARKRGLQWAQPNVA</sequence>
<dbReference type="Proteomes" id="UP000053989">
    <property type="component" value="Unassembled WGS sequence"/>
</dbReference>
<evidence type="ECO:0000313" key="3">
    <source>
        <dbReference type="Proteomes" id="UP000053989"/>
    </source>
</evidence>
<reference evidence="2 3" key="1">
    <citation type="submission" date="2014-04" db="EMBL/GenBank/DDBJ databases">
        <authorList>
            <consortium name="DOE Joint Genome Institute"/>
            <person name="Kuo A."/>
            <person name="Kohler A."/>
            <person name="Nagy L.G."/>
            <person name="Floudas D."/>
            <person name="Copeland A."/>
            <person name="Barry K.W."/>
            <person name="Cichocki N."/>
            <person name="Veneault-Fourrey C."/>
            <person name="LaButti K."/>
            <person name="Lindquist E.A."/>
            <person name="Lipzen A."/>
            <person name="Lundell T."/>
            <person name="Morin E."/>
            <person name="Murat C."/>
            <person name="Sun H."/>
            <person name="Tunlid A."/>
            <person name="Henrissat B."/>
            <person name="Grigoriev I.V."/>
            <person name="Hibbett D.S."/>
            <person name="Martin F."/>
            <person name="Nordberg H.P."/>
            <person name="Cantor M.N."/>
            <person name="Hua S.X."/>
        </authorList>
    </citation>
    <scope>NUCLEOTIDE SEQUENCE [LARGE SCALE GENOMIC DNA]</scope>
    <source>
        <strain evidence="2 3">Foug A</strain>
    </source>
</reference>
<dbReference type="GO" id="GO:0005763">
    <property type="term" value="C:mitochondrial small ribosomal subunit"/>
    <property type="evidence" value="ECO:0007669"/>
    <property type="project" value="TreeGrafter"/>
</dbReference>
<dbReference type="GO" id="GO:0003735">
    <property type="term" value="F:structural constituent of ribosome"/>
    <property type="evidence" value="ECO:0007669"/>
    <property type="project" value="TreeGrafter"/>
</dbReference>
<dbReference type="EMBL" id="KN822005">
    <property type="protein sequence ID" value="KIM70119.1"/>
    <property type="molecule type" value="Genomic_DNA"/>
</dbReference>
<feature type="region of interest" description="Disordered" evidence="1">
    <location>
        <begin position="228"/>
        <end position="260"/>
    </location>
</feature>
<dbReference type="OrthoDB" id="10052321at2759"/>
<evidence type="ECO:0000256" key="1">
    <source>
        <dbReference type="SAM" id="MobiDB-lite"/>
    </source>
</evidence>
<organism evidence="2 3">
    <name type="scientific">Scleroderma citrinum Foug A</name>
    <dbReference type="NCBI Taxonomy" id="1036808"/>
    <lineage>
        <taxon>Eukaryota</taxon>
        <taxon>Fungi</taxon>
        <taxon>Dikarya</taxon>
        <taxon>Basidiomycota</taxon>
        <taxon>Agaricomycotina</taxon>
        <taxon>Agaricomycetes</taxon>
        <taxon>Agaricomycetidae</taxon>
        <taxon>Boletales</taxon>
        <taxon>Sclerodermatineae</taxon>
        <taxon>Sclerodermataceae</taxon>
        <taxon>Scleroderma</taxon>
    </lineage>
</organism>
<dbReference type="AlphaFoldDB" id="A0A0C3EPQ3"/>
<keyword evidence="3" id="KW-1185">Reference proteome</keyword>
<evidence type="ECO:0000313" key="2">
    <source>
        <dbReference type="EMBL" id="KIM70119.1"/>
    </source>
</evidence>
<dbReference type="InParanoid" id="A0A0C3EPQ3"/>
<dbReference type="PANTHER" id="PTHR28158:SF1">
    <property type="entry name" value="SMALL RIBOSOMAL SUBUNIT PROTEIN MS45"/>
    <property type="match status" value="1"/>
</dbReference>
<name>A0A0C3EPQ3_9AGAM</name>
<protein>
    <submittedName>
        <fullName evidence="2">Uncharacterized protein</fullName>
    </submittedName>
</protein>
<dbReference type="Pfam" id="PF12298">
    <property type="entry name" value="Bot1p"/>
    <property type="match status" value="1"/>
</dbReference>
<dbReference type="InterPro" id="IPR021036">
    <property type="entry name" value="Ribosomal_mS45"/>
</dbReference>
<reference evidence="3" key="2">
    <citation type="submission" date="2015-01" db="EMBL/GenBank/DDBJ databases">
        <title>Evolutionary Origins and Diversification of the Mycorrhizal Mutualists.</title>
        <authorList>
            <consortium name="DOE Joint Genome Institute"/>
            <consortium name="Mycorrhizal Genomics Consortium"/>
            <person name="Kohler A."/>
            <person name="Kuo A."/>
            <person name="Nagy L.G."/>
            <person name="Floudas D."/>
            <person name="Copeland A."/>
            <person name="Barry K.W."/>
            <person name="Cichocki N."/>
            <person name="Veneault-Fourrey C."/>
            <person name="LaButti K."/>
            <person name="Lindquist E.A."/>
            <person name="Lipzen A."/>
            <person name="Lundell T."/>
            <person name="Morin E."/>
            <person name="Murat C."/>
            <person name="Riley R."/>
            <person name="Ohm R."/>
            <person name="Sun H."/>
            <person name="Tunlid A."/>
            <person name="Henrissat B."/>
            <person name="Grigoriev I.V."/>
            <person name="Hibbett D.S."/>
            <person name="Martin F."/>
        </authorList>
    </citation>
    <scope>NUCLEOTIDE SEQUENCE [LARGE SCALE GENOMIC DNA]</scope>
    <source>
        <strain evidence="3">Foug A</strain>
    </source>
</reference>
<proteinExistence type="predicted"/>